<organism evidence="1 2">
    <name type="scientific">Passalora fulva</name>
    <name type="common">Tomato leaf mold</name>
    <name type="synonym">Cladosporium fulvum</name>
    <dbReference type="NCBI Taxonomy" id="5499"/>
    <lineage>
        <taxon>Eukaryota</taxon>
        <taxon>Fungi</taxon>
        <taxon>Dikarya</taxon>
        <taxon>Ascomycota</taxon>
        <taxon>Pezizomycotina</taxon>
        <taxon>Dothideomycetes</taxon>
        <taxon>Dothideomycetidae</taxon>
        <taxon>Mycosphaerellales</taxon>
        <taxon>Mycosphaerellaceae</taxon>
        <taxon>Fulvia</taxon>
    </lineage>
</organism>
<dbReference type="AlphaFoldDB" id="A0A9Q8P9R3"/>
<evidence type="ECO:0008006" key="3">
    <source>
        <dbReference type="Google" id="ProtNLM"/>
    </source>
</evidence>
<dbReference type="InterPro" id="IPR053187">
    <property type="entry name" value="Notoamide_regulator"/>
</dbReference>
<accession>A0A9Q8P9R3</accession>
<dbReference type="PANTHER" id="PTHR47256:SF1">
    <property type="entry name" value="ZN(II)2CYS6 TRANSCRIPTION FACTOR (EUROFUNG)"/>
    <property type="match status" value="1"/>
</dbReference>
<dbReference type="GeneID" id="71985279"/>
<sequence length="296" mass="32947">MVFRSSKYCYPLLFAALMYKACTLYHAVDSAARVLKNKFLVEATCLWQISTDSLITIASGIMLCRACLVDGRDERAASFSVQTIAMADRLDLACHYPASVTRFRNLSPADARFHAYIAWGHFAFHSKRSIAYTDPAPEYAPNCPIPGGDWTQPVAQPPYAGEMSAIMANFWTVMLPACSYYYLVRSRSFAQAQLLVIAEMVYKTLLDWSKSLDTIAASAPRSDLAFHHLANCRSSSICLHVSIMDLFRPFLGLGYNLASFSAGTVPESVFMASLTQLKQTVLTVHTTSRTEWQIPM</sequence>
<name>A0A9Q8P9R3_PASFU</name>
<reference evidence="1" key="2">
    <citation type="journal article" date="2022" name="Microb. Genom.">
        <title>A chromosome-scale genome assembly of the tomato pathogen Cladosporium fulvum reveals a compartmentalized genome architecture and the presence of a dispensable chromosome.</title>
        <authorList>
            <person name="Zaccaron A.Z."/>
            <person name="Chen L.H."/>
            <person name="Samaras A."/>
            <person name="Stergiopoulos I."/>
        </authorList>
    </citation>
    <scope>NUCLEOTIDE SEQUENCE</scope>
    <source>
        <strain evidence="1">Race5_Kim</strain>
    </source>
</reference>
<proteinExistence type="predicted"/>
<reference evidence="1" key="1">
    <citation type="submission" date="2021-12" db="EMBL/GenBank/DDBJ databases">
        <authorList>
            <person name="Zaccaron A."/>
            <person name="Stergiopoulos I."/>
        </authorList>
    </citation>
    <scope>NUCLEOTIDE SEQUENCE</scope>
    <source>
        <strain evidence="1">Race5_Kim</strain>
    </source>
</reference>
<dbReference type="RefSeq" id="XP_047762698.1">
    <property type="nucleotide sequence ID" value="XM_047904549.1"/>
</dbReference>
<dbReference type="OrthoDB" id="10261408at2759"/>
<keyword evidence="2" id="KW-1185">Reference proteome</keyword>
<protein>
    <recommendedName>
        <fullName evidence="3">Transcription factor domain-containing protein</fullName>
    </recommendedName>
</protein>
<gene>
    <name evidence="1" type="ORF">CLAFUR5_05401</name>
</gene>
<dbReference type="EMBL" id="CP090167">
    <property type="protein sequence ID" value="UJO18332.1"/>
    <property type="molecule type" value="Genomic_DNA"/>
</dbReference>
<evidence type="ECO:0000313" key="2">
    <source>
        <dbReference type="Proteomes" id="UP000756132"/>
    </source>
</evidence>
<dbReference type="KEGG" id="ffu:CLAFUR5_05401"/>
<dbReference type="PANTHER" id="PTHR47256">
    <property type="entry name" value="ZN(II)2CYS6 TRANSCRIPTION FACTOR (EUROFUNG)-RELATED"/>
    <property type="match status" value="1"/>
</dbReference>
<dbReference type="Proteomes" id="UP000756132">
    <property type="component" value="Chromosome 5"/>
</dbReference>
<evidence type="ECO:0000313" key="1">
    <source>
        <dbReference type="EMBL" id="UJO18332.1"/>
    </source>
</evidence>